<comment type="caution">
    <text evidence="1">The sequence shown here is derived from an EMBL/GenBank/DDBJ whole genome shotgun (WGS) entry which is preliminary data.</text>
</comment>
<gene>
    <name evidence="1" type="ORF">VN21_04525</name>
</gene>
<accession>A0A0M3DHU6</accession>
<name>A0A0M3DHU6_9FIRM</name>
<protein>
    <submittedName>
        <fullName evidence="1">Uncharacterized protein</fullName>
    </submittedName>
</protein>
<dbReference type="Proteomes" id="UP000034407">
    <property type="component" value="Unassembled WGS sequence"/>
</dbReference>
<sequence length="59" mass="7316">YREKLNLYILINIKECNPLSENNRYMNCCEYEKCNCNKCEKKEYPKKEINYCNQNKHYP</sequence>
<dbReference type="AlphaFoldDB" id="A0A0M3DHU6"/>
<proteinExistence type="predicted"/>
<evidence type="ECO:0000313" key="2">
    <source>
        <dbReference type="Proteomes" id="UP000034407"/>
    </source>
</evidence>
<feature type="non-terminal residue" evidence="1">
    <location>
        <position position="1"/>
    </location>
</feature>
<reference evidence="1 2" key="1">
    <citation type="submission" date="2015-04" db="EMBL/GenBank/DDBJ databases">
        <title>Microcin producing Clostridium sp. JC272T.</title>
        <authorList>
            <person name="Jyothsna T."/>
            <person name="Sasikala C."/>
            <person name="Ramana C."/>
        </authorList>
    </citation>
    <scope>NUCLEOTIDE SEQUENCE [LARGE SCALE GENOMIC DNA]</scope>
    <source>
        <strain evidence="1 2">JC272</strain>
    </source>
</reference>
<organism evidence="1 2">
    <name type="scientific">Paraclostridium benzoelyticum</name>
    <dbReference type="NCBI Taxonomy" id="1629550"/>
    <lineage>
        <taxon>Bacteria</taxon>
        <taxon>Bacillati</taxon>
        <taxon>Bacillota</taxon>
        <taxon>Clostridia</taxon>
        <taxon>Peptostreptococcales</taxon>
        <taxon>Peptostreptococcaceae</taxon>
        <taxon>Paraclostridium</taxon>
    </lineage>
</organism>
<keyword evidence="2" id="KW-1185">Reference proteome</keyword>
<dbReference type="EMBL" id="LBBT01000102">
    <property type="protein sequence ID" value="KKY02185.1"/>
    <property type="molecule type" value="Genomic_DNA"/>
</dbReference>
<evidence type="ECO:0000313" key="1">
    <source>
        <dbReference type="EMBL" id="KKY02185.1"/>
    </source>
</evidence>